<dbReference type="GO" id="GO:0006423">
    <property type="term" value="P:cysteinyl-tRNA aminoacylation"/>
    <property type="evidence" value="ECO:0007669"/>
    <property type="project" value="UniProtKB-UniRule"/>
</dbReference>
<evidence type="ECO:0000256" key="8">
    <source>
        <dbReference type="ARBA" id="ARBA00022840"/>
    </source>
</evidence>
<evidence type="ECO:0000256" key="1">
    <source>
        <dbReference type="ARBA" id="ARBA00005594"/>
    </source>
</evidence>
<dbReference type="HOGENOM" id="CLU_013528_0_1_11"/>
<evidence type="ECO:0000256" key="4">
    <source>
        <dbReference type="ARBA" id="ARBA00022598"/>
    </source>
</evidence>
<evidence type="ECO:0000256" key="6">
    <source>
        <dbReference type="ARBA" id="ARBA00022741"/>
    </source>
</evidence>
<evidence type="ECO:0000256" key="11">
    <source>
        <dbReference type="ARBA" id="ARBA00047398"/>
    </source>
</evidence>
<dbReference type="Gene3D" id="3.40.50.620">
    <property type="entry name" value="HUPs"/>
    <property type="match status" value="1"/>
</dbReference>
<dbReference type="InterPro" id="IPR009080">
    <property type="entry name" value="tRNAsynth_Ia_anticodon-bd"/>
</dbReference>
<feature type="binding site" evidence="12">
    <location>
        <position position="266"/>
    </location>
    <ligand>
        <name>ATP</name>
        <dbReference type="ChEBI" id="CHEBI:30616"/>
    </ligand>
</feature>
<keyword evidence="9 12" id="KW-0648">Protein biosynthesis</keyword>
<dbReference type="PRINTS" id="PR00983">
    <property type="entry name" value="TRNASYNTHCYS"/>
</dbReference>
<feature type="binding site" evidence="12">
    <location>
        <position position="29"/>
    </location>
    <ligand>
        <name>Zn(2+)</name>
        <dbReference type="ChEBI" id="CHEBI:29105"/>
    </ligand>
</feature>
<comment type="similarity">
    <text evidence="1 12">Belongs to the class-I aminoacyl-tRNA synthetase family.</text>
</comment>
<keyword evidence="6 12" id="KW-0547">Nucleotide-binding</keyword>
<keyword evidence="7 12" id="KW-0862">Zinc</keyword>
<dbReference type="SMART" id="SM00840">
    <property type="entry name" value="DALR_2"/>
    <property type="match status" value="1"/>
</dbReference>
<keyword evidence="10 12" id="KW-0030">Aminoacyl-tRNA synthetase</keyword>
<evidence type="ECO:0000313" key="14">
    <source>
        <dbReference type="EMBL" id="ADG89365.1"/>
    </source>
</evidence>
<sequence>MGLRLYDTFHRAVREFSPRIPGRVSIYLCGPTVVTPPHAGQMRSQIDFDILQRWLKFRGYDVLLCRNVTDVEDKIIGRSISEGTPWWRITDSVYRMFDRAFADLGCLPPSVEPRATGHIPEMIEMIEELLARGHAYEHDGDVYFSVASYPRYGALSGQRMERLRVTERPARGKRDPRDFTLWKRVDLGEPVWDSPWGKGRPGWHLECSAMARRYLGPAFDIHGGGSNLIFPHHENELAQSRALGDEFARFWVHNGQVTYGGEKIRKRLGDPFAVPALLGRVRPVELRYYLAAAHYRSRLEFSLAALEEAAAAYRRIERFVLRVGADRSPVLPHRFAEAMDDDLNVPRALSLVHAAVAEGNAALVTRDHVAAARICGSVRAMLDVLGLDPLSEHWAGGEPLEEIAAAVLRLVRELAAESADRGDHETARALERRIELALAGGPALRQPALVT</sequence>
<keyword evidence="4 12" id="KW-0436">Ligase</keyword>
<dbReference type="HAMAP" id="MF_00041">
    <property type="entry name" value="Cys_tRNA_synth"/>
    <property type="match status" value="1"/>
</dbReference>
<evidence type="ECO:0000256" key="7">
    <source>
        <dbReference type="ARBA" id="ARBA00022833"/>
    </source>
</evidence>
<dbReference type="GO" id="GO:0005524">
    <property type="term" value="F:ATP binding"/>
    <property type="evidence" value="ECO:0007669"/>
    <property type="project" value="UniProtKB-UniRule"/>
</dbReference>
<dbReference type="PANTHER" id="PTHR10890">
    <property type="entry name" value="CYSTEINYL-TRNA SYNTHETASE"/>
    <property type="match status" value="1"/>
</dbReference>
<keyword evidence="8 12" id="KW-0067">ATP-binding</keyword>
<protein>
    <recommendedName>
        <fullName evidence="12">Cysteine--tRNA ligase</fullName>
        <ecNumber evidence="12">6.1.1.16</ecNumber>
    </recommendedName>
    <alternativeName>
        <fullName evidence="12">Cysteinyl-tRNA synthetase</fullName>
        <shortName evidence="12">CysRS</shortName>
    </alternativeName>
</protein>
<dbReference type="PANTHER" id="PTHR10890:SF30">
    <property type="entry name" value="CYSTEINE--TRNA LIGASE"/>
    <property type="match status" value="1"/>
</dbReference>
<dbReference type="SUPFAM" id="SSF47323">
    <property type="entry name" value="Anticodon-binding domain of a subclass of class I aminoacyl-tRNA synthetases"/>
    <property type="match status" value="1"/>
</dbReference>
<dbReference type="InterPro" id="IPR014729">
    <property type="entry name" value="Rossmann-like_a/b/a_fold"/>
</dbReference>
<dbReference type="GO" id="GO:0005829">
    <property type="term" value="C:cytosol"/>
    <property type="evidence" value="ECO:0007669"/>
    <property type="project" value="TreeGrafter"/>
</dbReference>
<comment type="subcellular location">
    <subcellularLocation>
        <location evidence="12">Cytoplasm</location>
    </subcellularLocation>
</comment>
<keyword evidence="3 12" id="KW-0963">Cytoplasm</keyword>
<dbReference type="InterPro" id="IPR024909">
    <property type="entry name" value="Cys-tRNA/MSH_ligase"/>
</dbReference>
<dbReference type="STRING" id="469371.Tbis_2664"/>
<dbReference type="GO" id="GO:0008270">
    <property type="term" value="F:zinc ion binding"/>
    <property type="evidence" value="ECO:0007669"/>
    <property type="project" value="UniProtKB-UniRule"/>
</dbReference>
<dbReference type="KEGG" id="tbi:Tbis_2664"/>
<feature type="binding site" evidence="12">
    <location>
        <position position="207"/>
    </location>
    <ligand>
        <name>Zn(2+)</name>
        <dbReference type="ChEBI" id="CHEBI:29105"/>
    </ligand>
</feature>
<dbReference type="Pfam" id="PF09190">
    <property type="entry name" value="DALR_2"/>
    <property type="match status" value="1"/>
</dbReference>
<evidence type="ECO:0000256" key="2">
    <source>
        <dbReference type="ARBA" id="ARBA00011245"/>
    </source>
</evidence>
<dbReference type="InterPro" id="IPR015273">
    <property type="entry name" value="Cys-tRNA-synt_Ia_DALR"/>
</dbReference>
<dbReference type="SUPFAM" id="SSF52374">
    <property type="entry name" value="Nucleotidylyl transferase"/>
    <property type="match status" value="1"/>
</dbReference>
<feature type="domain" description="Cysteinyl-tRNA synthetase class Ia DALR" evidence="13">
    <location>
        <begin position="334"/>
        <end position="395"/>
    </location>
</feature>
<evidence type="ECO:0000313" key="15">
    <source>
        <dbReference type="Proteomes" id="UP000006640"/>
    </source>
</evidence>
<dbReference type="EMBL" id="CP001874">
    <property type="protein sequence ID" value="ADG89365.1"/>
    <property type="molecule type" value="Genomic_DNA"/>
</dbReference>
<reference evidence="14 15" key="1">
    <citation type="submission" date="2010-01" db="EMBL/GenBank/DDBJ databases">
        <title>The complete genome of Thermobispora bispora DSM 43833.</title>
        <authorList>
            <consortium name="US DOE Joint Genome Institute (JGI-PGF)"/>
            <person name="Lucas S."/>
            <person name="Copeland A."/>
            <person name="Lapidus A."/>
            <person name="Glavina del Rio T."/>
            <person name="Dalin E."/>
            <person name="Tice H."/>
            <person name="Bruce D."/>
            <person name="Goodwin L."/>
            <person name="Pitluck S."/>
            <person name="Kyrpides N."/>
            <person name="Mavromatis K."/>
            <person name="Ivanova N."/>
            <person name="Mikhailova N."/>
            <person name="Chertkov O."/>
            <person name="Brettin T."/>
            <person name="Detter J.C."/>
            <person name="Han C."/>
            <person name="Larimer F."/>
            <person name="Land M."/>
            <person name="Hauser L."/>
            <person name="Markowitz V."/>
            <person name="Cheng J.-F."/>
            <person name="Hugenholtz P."/>
            <person name="Woyke T."/>
            <person name="Wu D."/>
            <person name="Jando M."/>
            <person name="Schneider S."/>
            <person name="Klenk H.-P."/>
            <person name="Eisen J.A."/>
        </authorList>
    </citation>
    <scope>NUCLEOTIDE SEQUENCE [LARGE SCALE GENOMIC DNA]</scope>
    <source>
        <strain evidence="15">ATCC 19993 / DSM 43833 / CBS 139.67 / JCM 10125 / KCTC 9307 / NBRC 14880 / R51</strain>
    </source>
</reference>
<keyword evidence="5 12" id="KW-0479">Metal-binding</keyword>
<feature type="binding site" evidence="12">
    <location>
        <position position="232"/>
    </location>
    <ligand>
        <name>Zn(2+)</name>
        <dbReference type="ChEBI" id="CHEBI:29105"/>
    </ligand>
</feature>
<comment type="cofactor">
    <cofactor evidence="12">
        <name>Zn(2+)</name>
        <dbReference type="ChEBI" id="CHEBI:29105"/>
    </cofactor>
    <text evidence="12">Binds 1 zinc ion per subunit.</text>
</comment>
<dbReference type="EC" id="6.1.1.16" evidence="12"/>
<dbReference type="InterPro" id="IPR015803">
    <property type="entry name" value="Cys-tRNA-ligase"/>
</dbReference>
<comment type="subunit">
    <text evidence="2 12">Monomer.</text>
</comment>
<dbReference type="OrthoDB" id="9815130at2"/>
<evidence type="ECO:0000259" key="13">
    <source>
        <dbReference type="SMART" id="SM00840"/>
    </source>
</evidence>
<keyword evidence="15" id="KW-1185">Reference proteome</keyword>
<dbReference type="Proteomes" id="UP000006640">
    <property type="component" value="Chromosome"/>
</dbReference>
<dbReference type="Pfam" id="PF01406">
    <property type="entry name" value="tRNA-synt_1e"/>
    <property type="match status" value="1"/>
</dbReference>
<dbReference type="InterPro" id="IPR032678">
    <property type="entry name" value="tRNA-synt_1_cat_dom"/>
</dbReference>
<evidence type="ECO:0000256" key="9">
    <source>
        <dbReference type="ARBA" id="ARBA00022917"/>
    </source>
</evidence>
<organism evidence="14 15">
    <name type="scientific">Thermobispora bispora (strain ATCC 19993 / DSM 43833 / CBS 139.67 / JCM 10125 / KCTC 9307 / NBRC 14880 / R51)</name>
    <dbReference type="NCBI Taxonomy" id="469371"/>
    <lineage>
        <taxon>Bacteria</taxon>
        <taxon>Bacillati</taxon>
        <taxon>Actinomycetota</taxon>
        <taxon>Actinomycetes</taxon>
        <taxon>Streptosporangiales</taxon>
        <taxon>Streptosporangiaceae</taxon>
        <taxon>Thermobispora</taxon>
    </lineage>
</organism>
<evidence type="ECO:0000256" key="5">
    <source>
        <dbReference type="ARBA" id="ARBA00022723"/>
    </source>
</evidence>
<comment type="catalytic activity">
    <reaction evidence="11 12">
        <text>tRNA(Cys) + L-cysteine + ATP = L-cysteinyl-tRNA(Cys) + AMP + diphosphate</text>
        <dbReference type="Rhea" id="RHEA:17773"/>
        <dbReference type="Rhea" id="RHEA-COMP:9661"/>
        <dbReference type="Rhea" id="RHEA-COMP:9679"/>
        <dbReference type="ChEBI" id="CHEBI:30616"/>
        <dbReference type="ChEBI" id="CHEBI:33019"/>
        <dbReference type="ChEBI" id="CHEBI:35235"/>
        <dbReference type="ChEBI" id="CHEBI:78442"/>
        <dbReference type="ChEBI" id="CHEBI:78517"/>
        <dbReference type="ChEBI" id="CHEBI:456215"/>
        <dbReference type="EC" id="6.1.1.16"/>
    </reaction>
</comment>
<evidence type="ECO:0000256" key="10">
    <source>
        <dbReference type="ARBA" id="ARBA00023146"/>
    </source>
</evidence>
<gene>
    <name evidence="12" type="primary">cysS</name>
    <name evidence="14" type="ordered locus">Tbis_2664</name>
</gene>
<name>D6Y5H0_THEBD</name>
<feature type="binding site" evidence="12">
    <location>
        <position position="236"/>
    </location>
    <ligand>
        <name>Zn(2+)</name>
        <dbReference type="ChEBI" id="CHEBI:29105"/>
    </ligand>
</feature>
<comment type="caution">
    <text evidence="12">Lacks conserved residue(s) required for the propagation of feature annotation.</text>
</comment>
<dbReference type="Gene3D" id="1.20.120.640">
    <property type="entry name" value="Anticodon-binding domain of a subclass of class I aminoacyl-tRNA synthetases"/>
    <property type="match status" value="1"/>
</dbReference>
<dbReference type="RefSeq" id="WP_013132898.1">
    <property type="nucleotide sequence ID" value="NC_014165.1"/>
</dbReference>
<accession>D6Y5H0</accession>
<proteinExistence type="inferred from homology"/>
<dbReference type="GO" id="GO:0004817">
    <property type="term" value="F:cysteine-tRNA ligase activity"/>
    <property type="evidence" value="ECO:0007669"/>
    <property type="project" value="UniProtKB-UniRule"/>
</dbReference>
<dbReference type="AlphaFoldDB" id="D6Y5H0"/>
<evidence type="ECO:0000256" key="3">
    <source>
        <dbReference type="ARBA" id="ARBA00022490"/>
    </source>
</evidence>
<dbReference type="eggNOG" id="COG0215">
    <property type="taxonomic scope" value="Bacteria"/>
</dbReference>
<evidence type="ECO:0000256" key="12">
    <source>
        <dbReference type="HAMAP-Rule" id="MF_00041"/>
    </source>
</evidence>
<dbReference type="CDD" id="cd00672">
    <property type="entry name" value="CysRS_core"/>
    <property type="match status" value="1"/>
</dbReference>
<dbReference type="NCBIfam" id="TIGR00435">
    <property type="entry name" value="cysS"/>
    <property type="match status" value="1"/>
</dbReference>